<accession>A0A2M8J5I3</accession>
<dbReference type="RefSeq" id="WP_100161225.1">
    <property type="nucleotide sequence ID" value="NZ_PGTB01000005.1"/>
</dbReference>
<dbReference type="Gene3D" id="3.50.30.50">
    <property type="entry name" value="Putative cyclase"/>
    <property type="match status" value="1"/>
</dbReference>
<organism evidence="1 2">
    <name type="scientific">Pseudooceanicola lipolyticus</name>
    <dbReference type="NCBI Taxonomy" id="2029104"/>
    <lineage>
        <taxon>Bacteria</taxon>
        <taxon>Pseudomonadati</taxon>
        <taxon>Pseudomonadota</taxon>
        <taxon>Alphaproteobacteria</taxon>
        <taxon>Rhodobacterales</taxon>
        <taxon>Paracoccaceae</taxon>
        <taxon>Pseudooceanicola</taxon>
    </lineage>
</organism>
<sequence>MTAKDTLAHLATALLDGSIKVIDCTGPLGPNTPLLKLPPEIADDTPPIEIHQISRYGDRGPFWAWNWLKLGEHSGTHFDAPHHWITGKDYADGSVDTIDPQYFMAPANVIDCSKQAAEDPDFLLTVDHVKSWEAENGEIQEGEWVLMRTDWDQYNTDEAKFLNADESGPHTPGPTAEVIQYLMEEKKALGWGSQCIGTDAGAAGGFEIPFPAHNLLHKHNRYGLASLTNLDKLPAKGAILVTAPLKIVEGTGSPIRAIALVAA</sequence>
<dbReference type="GO" id="GO:0019441">
    <property type="term" value="P:L-tryptophan catabolic process to kynurenine"/>
    <property type="evidence" value="ECO:0007669"/>
    <property type="project" value="InterPro"/>
</dbReference>
<dbReference type="SUPFAM" id="SSF102198">
    <property type="entry name" value="Putative cyclase"/>
    <property type="match status" value="1"/>
</dbReference>
<dbReference type="OrthoDB" id="9777007at2"/>
<dbReference type="EMBL" id="PGTB01000005">
    <property type="protein sequence ID" value="PJE38038.1"/>
    <property type="molecule type" value="Genomic_DNA"/>
</dbReference>
<reference evidence="1 2" key="1">
    <citation type="journal article" date="2018" name="Int. J. Syst. Evol. Microbiol.">
        <title>Pseudooceanicola lipolyticus sp. nov., a marine alphaproteobacterium, reclassification of Oceanicola flagellatus as Pseudooceanicola flagellatus comb. nov. and emended description of the genus Pseudooceanicola.</title>
        <authorList>
            <person name="Huang M.-M."/>
            <person name="Guo L.-L."/>
            <person name="Wu Y.-H."/>
            <person name="Lai Q.-L."/>
            <person name="Shao Z.-Z."/>
            <person name="Wang C.-S."/>
            <person name="Wu M."/>
            <person name="Xu X.-W."/>
        </authorList>
    </citation>
    <scope>NUCLEOTIDE SEQUENCE [LARGE SCALE GENOMIC DNA]</scope>
    <source>
        <strain evidence="1 2">157</strain>
    </source>
</reference>
<dbReference type="Proteomes" id="UP000231553">
    <property type="component" value="Unassembled WGS sequence"/>
</dbReference>
<name>A0A2M8J5I3_9RHOB</name>
<dbReference type="PANTHER" id="PTHR31118:SF12">
    <property type="entry name" value="CYCLASE-LIKE PROTEIN 2"/>
    <property type="match status" value="1"/>
</dbReference>
<evidence type="ECO:0000313" key="2">
    <source>
        <dbReference type="Proteomes" id="UP000231553"/>
    </source>
</evidence>
<dbReference type="AlphaFoldDB" id="A0A2M8J5I3"/>
<protein>
    <submittedName>
        <fullName evidence="1">Cyclase</fullName>
    </submittedName>
</protein>
<gene>
    <name evidence="1" type="ORF">CVM52_03550</name>
</gene>
<dbReference type="Pfam" id="PF04199">
    <property type="entry name" value="Cyclase"/>
    <property type="match status" value="1"/>
</dbReference>
<dbReference type="PANTHER" id="PTHR31118">
    <property type="entry name" value="CYCLASE-LIKE PROTEIN 2"/>
    <property type="match status" value="1"/>
</dbReference>
<dbReference type="InterPro" id="IPR037175">
    <property type="entry name" value="KFase_sf"/>
</dbReference>
<proteinExistence type="predicted"/>
<keyword evidence="2" id="KW-1185">Reference proteome</keyword>
<dbReference type="InterPro" id="IPR007325">
    <property type="entry name" value="KFase/CYL"/>
</dbReference>
<dbReference type="GO" id="GO:0004061">
    <property type="term" value="F:arylformamidase activity"/>
    <property type="evidence" value="ECO:0007669"/>
    <property type="project" value="InterPro"/>
</dbReference>
<evidence type="ECO:0000313" key="1">
    <source>
        <dbReference type="EMBL" id="PJE38038.1"/>
    </source>
</evidence>
<comment type="caution">
    <text evidence="1">The sequence shown here is derived from an EMBL/GenBank/DDBJ whole genome shotgun (WGS) entry which is preliminary data.</text>
</comment>